<comment type="caution">
    <text evidence="2">The sequence shown here is derived from an EMBL/GenBank/DDBJ whole genome shotgun (WGS) entry which is preliminary data.</text>
</comment>
<dbReference type="EMBL" id="CAXDID020000051">
    <property type="protein sequence ID" value="CAL6005559.1"/>
    <property type="molecule type" value="Genomic_DNA"/>
</dbReference>
<evidence type="ECO:0000313" key="2">
    <source>
        <dbReference type="EMBL" id="CAL6005559.1"/>
    </source>
</evidence>
<accession>A0ABP1HZA3</accession>
<dbReference type="SUPFAM" id="SSF52075">
    <property type="entry name" value="Outer arm dynein light chain 1"/>
    <property type="match status" value="1"/>
</dbReference>
<name>A0ABP1HZA3_9EUKA</name>
<organism evidence="2 3">
    <name type="scientific">Hexamita inflata</name>
    <dbReference type="NCBI Taxonomy" id="28002"/>
    <lineage>
        <taxon>Eukaryota</taxon>
        <taxon>Metamonada</taxon>
        <taxon>Diplomonadida</taxon>
        <taxon>Hexamitidae</taxon>
        <taxon>Hexamitinae</taxon>
        <taxon>Hexamita</taxon>
    </lineage>
</organism>
<proteinExistence type="predicted"/>
<sequence length="164" mass="19870">MNCTNISDIWSLQFLKNLKNLNMNDTRVIDLHPLQHLFKLEQIELNHAYVQDVSPLSKLTALYKLEIRQNYISNWNPIRHHKRYYNYSTENQDTPSEKQRKLYNKILSVHNSQKYIEKLQNVKAFRISLLQKRQYVSAVLYNHMQVMNQEVNMFLQFIKTDYFD</sequence>
<gene>
    <name evidence="1" type="ORF">HINF_LOCUS19482</name>
    <name evidence="2" type="ORF">HINF_LOCUS19485</name>
</gene>
<dbReference type="EMBL" id="CAXDID020000051">
    <property type="protein sequence ID" value="CAL6005556.1"/>
    <property type="molecule type" value="Genomic_DNA"/>
</dbReference>
<evidence type="ECO:0000313" key="3">
    <source>
        <dbReference type="Proteomes" id="UP001642409"/>
    </source>
</evidence>
<keyword evidence="3" id="KW-1185">Reference proteome</keyword>
<evidence type="ECO:0000313" key="1">
    <source>
        <dbReference type="EMBL" id="CAL6005556.1"/>
    </source>
</evidence>
<dbReference type="Gene3D" id="3.80.10.10">
    <property type="entry name" value="Ribonuclease Inhibitor"/>
    <property type="match status" value="1"/>
</dbReference>
<dbReference type="InterPro" id="IPR032675">
    <property type="entry name" value="LRR_dom_sf"/>
</dbReference>
<reference evidence="2 3" key="1">
    <citation type="submission" date="2024-07" db="EMBL/GenBank/DDBJ databases">
        <authorList>
            <person name="Akdeniz Z."/>
        </authorList>
    </citation>
    <scope>NUCLEOTIDE SEQUENCE [LARGE SCALE GENOMIC DNA]</scope>
</reference>
<protein>
    <submittedName>
        <fullName evidence="2">Uncharacterized protein</fullName>
    </submittedName>
</protein>
<dbReference type="Proteomes" id="UP001642409">
    <property type="component" value="Unassembled WGS sequence"/>
</dbReference>